<dbReference type="InterPro" id="IPR050478">
    <property type="entry name" value="Ethylene_sulfur-biosynth"/>
</dbReference>
<protein>
    <recommendedName>
        <fullName evidence="2">Aminotransferase</fullName>
        <ecNumber evidence="2">2.6.1.-</ecNumber>
    </recommendedName>
</protein>
<accession>A0ABT5YTU8</accession>
<evidence type="ECO:0000313" key="4">
    <source>
        <dbReference type="EMBL" id="MDF2255025.1"/>
    </source>
</evidence>
<dbReference type="Proteomes" id="UP001220022">
    <property type="component" value="Unassembled WGS sequence"/>
</dbReference>
<keyword evidence="5" id="KW-1185">Reference proteome</keyword>
<dbReference type="CDD" id="cd00609">
    <property type="entry name" value="AAT_like"/>
    <property type="match status" value="1"/>
</dbReference>
<feature type="domain" description="Aminotransferase class I/classII large" evidence="3">
    <location>
        <begin position="77"/>
        <end position="475"/>
    </location>
</feature>
<dbReference type="Pfam" id="PF00155">
    <property type="entry name" value="Aminotran_1_2"/>
    <property type="match status" value="1"/>
</dbReference>
<dbReference type="EMBL" id="JARHTQ010000002">
    <property type="protein sequence ID" value="MDF2255025.1"/>
    <property type="molecule type" value="Genomic_DNA"/>
</dbReference>
<dbReference type="RefSeq" id="WP_275808540.1">
    <property type="nucleotide sequence ID" value="NZ_BAAANM010000012.1"/>
</dbReference>
<dbReference type="PANTHER" id="PTHR43795:SF39">
    <property type="entry name" value="AMINOTRANSFERASE CLASS I_CLASSII DOMAIN-CONTAINING PROTEIN"/>
    <property type="match status" value="1"/>
</dbReference>
<evidence type="ECO:0000259" key="3">
    <source>
        <dbReference type="Pfam" id="PF00155"/>
    </source>
</evidence>
<dbReference type="GO" id="GO:0008483">
    <property type="term" value="F:transaminase activity"/>
    <property type="evidence" value="ECO:0007669"/>
    <property type="project" value="UniProtKB-KW"/>
</dbReference>
<dbReference type="InterPro" id="IPR015421">
    <property type="entry name" value="PyrdxlP-dep_Trfase_major"/>
</dbReference>
<dbReference type="PROSITE" id="PS00105">
    <property type="entry name" value="AA_TRANSFER_CLASS_1"/>
    <property type="match status" value="1"/>
</dbReference>
<evidence type="ECO:0000256" key="2">
    <source>
        <dbReference type="RuleBase" id="RU000481"/>
    </source>
</evidence>
<dbReference type="Gene3D" id="3.40.640.10">
    <property type="entry name" value="Type I PLP-dependent aspartate aminotransferase-like (Major domain)"/>
    <property type="match status" value="1"/>
</dbReference>
<proteinExistence type="inferred from homology"/>
<evidence type="ECO:0000256" key="1">
    <source>
        <dbReference type="ARBA" id="ARBA00022898"/>
    </source>
</evidence>
<dbReference type="InterPro" id="IPR015422">
    <property type="entry name" value="PyrdxlP-dep_Trfase_small"/>
</dbReference>
<keyword evidence="2" id="KW-0808">Transferase</keyword>
<comment type="similarity">
    <text evidence="2">Belongs to the class-I pyridoxal-phosphate-dependent aminotransferase family.</text>
</comment>
<dbReference type="EC" id="2.6.1.-" evidence="2"/>
<keyword evidence="2 4" id="KW-0032">Aminotransferase</keyword>
<dbReference type="InterPro" id="IPR004838">
    <property type="entry name" value="NHTrfase_class1_PyrdxlP-BS"/>
</dbReference>
<dbReference type="Gene3D" id="3.90.1150.10">
    <property type="entry name" value="Aspartate Aminotransferase, domain 1"/>
    <property type="match status" value="1"/>
</dbReference>
<organism evidence="4 5">
    <name type="scientific">Streptantibioticus ferralitis</name>
    <dbReference type="NCBI Taxonomy" id="236510"/>
    <lineage>
        <taxon>Bacteria</taxon>
        <taxon>Bacillati</taxon>
        <taxon>Actinomycetota</taxon>
        <taxon>Actinomycetes</taxon>
        <taxon>Kitasatosporales</taxon>
        <taxon>Streptomycetaceae</taxon>
        <taxon>Streptantibioticus</taxon>
    </lineage>
</organism>
<reference evidence="4 5" key="1">
    <citation type="submission" date="2023-03" db="EMBL/GenBank/DDBJ databases">
        <title>Draft genome sequence of type strain Streptomyces ferralitis JCM 14344.</title>
        <authorList>
            <person name="Klaysubun C."/>
            <person name="Duangmal K."/>
        </authorList>
    </citation>
    <scope>NUCLEOTIDE SEQUENCE [LARGE SCALE GENOMIC DNA]</scope>
    <source>
        <strain evidence="4 5">JCM 14344</strain>
    </source>
</reference>
<gene>
    <name evidence="4" type="ORF">P2L57_04555</name>
</gene>
<dbReference type="SUPFAM" id="SSF53383">
    <property type="entry name" value="PLP-dependent transferases"/>
    <property type="match status" value="1"/>
</dbReference>
<sequence>MTVKSDTTTAQHVVDALAADELSTLLAHVADPEQRLALYQEYHPKTVNLATAENVLLYDSLKEKVFKQLGVLPENGIRYTRAYGTDQLRQETARMLSRAFHVDVDWRDVFGTAGVSGALECLAFALKEGGALKSGDGVLLPAPFWQGFKWCFQQRPGLVCVPAPVSPEGDPPFTLTLKNLQDAYAAQPVPPKLLVLTNPHNPLGVNYDKALLESIYSWALERDPQMHIISDEMYAHSQIAGATPSFTSALALDAYKKPGNSDRIHVVWGFAKDFGLSGFRAGVVISRSPVVHEAMGGTSSRETLSWFSPFDSLKHFVIGKLLESRGHDSEPYTATLMKEYGKTLTANFAGVRAALQEAGLPYVYREKANPAQFFLLDLRNYLPYFNQPPVDLLDCLRERFPEPRRFHDCLPESERRRLPIVFRDIPPAEELLRWYIAERTGVQLLPGTTLSCPEPGYFRLCFTAYARETVTKAVKLIGEALGQLLSHAPKIGWQPTADATV</sequence>
<name>A0ABT5YTU8_9ACTN</name>
<dbReference type="PANTHER" id="PTHR43795">
    <property type="entry name" value="BIFUNCTIONAL ASPARTATE AMINOTRANSFERASE AND GLUTAMATE/ASPARTATE-PREPHENATE AMINOTRANSFERASE-RELATED"/>
    <property type="match status" value="1"/>
</dbReference>
<dbReference type="InterPro" id="IPR004839">
    <property type="entry name" value="Aminotransferase_I/II_large"/>
</dbReference>
<comment type="caution">
    <text evidence="4">The sequence shown here is derived from an EMBL/GenBank/DDBJ whole genome shotgun (WGS) entry which is preliminary data.</text>
</comment>
<keyword evidence="1" id="KW-0663">Pyridoxal phosphate</keyword>
<evidence type="ECO:0000313" key="5">
    <source>
        <dbReference type="Proteomes" id="UP001220022"/>
    </source>
</evidence>
<dbReference type="InterPro" id="IPR015424">
    <property type="entry name" value="PyrdxlP-dep_Trfase"/>
</dbReference>
<comment type="cofactor">
    <cofactor evidence="2">
        <name>pyridoxal 5'-phosphate</name>
        <dbReference type="ChEBI" id="CHEBI:597326"/>
    </cofactor>
</comment>